<proteinExistence type="predicted"/>
<protein>
    <submittedName>
        <fullName evidence="2">Uncharacterized protein</fullName>
    </submittedName>
</protein>
<evidence type="ECO:0000313" key="2">
    <source>
        <dbReference type="EMBL" id="GAA2605077.1"/>
    </source>
</evidence>
<reference evidence="3" key="1">
    <citation type="journal article" date="2019" name="Int. J. Syst. Evol. Microbiol.">
        <title>The Global Catalogue of Microorganisms (GCM) 10K type strain sequencing project: providing services to taxonomists for standard genome sequencing and annotation.</title>
        <authorList>
            <consortium name="The Broad Institute Genomics Platform"/>
            <consortium name="The Broad Institute Genome Sequencing Center for Infectious Disease"/>
            <person name="Wu L."/>
            <person name="Ma J."/>
        </authorList>
    </citation>
    <scope>NUCLEOTIDE SEQUENCE [LARGE SCALE GENOMIC DNA]</scope>
    <source>
        <strain evidence="3">JCM 16373</strain>
    </source>
</reference>
<feature type="region of interest" description="Disordered" evidence="1">
    <location>
        <begin position="34"/>
        <end position="69"/>
    </location>
</feature>
<dbReference type="EMBL" id="BAAARJ010000005">
    <property type="protein sequence ID" value="GAA2605077.1"/>
    <property type="molecule type" value="Genomic_DNA"/>
</dbReference>
<dbReference type="Proteomes" id="UP001501447">
    <property type="component" value="Unassembled WGS sequence"/>
</dbReference>
<organism evidence="2 3">
    <name type="scientific">Streptomyces axinellae</name>
    <dbReference type="NCBI Taxonomy" id="552788"/>
    <lineage>
        <taxon>Bacteria</taxon>
        <taxon>Bacillati</taxon>
        <taxon>Actinomycetota</taxon>
        <taxon>Actinomycetes</taxon>
        <taxon>Kitasatosporales</taxon>
        <taxon>Streptomycetaceae</taxon>
        <taxon>Streptomyces</taxon>
    </lineage>
</organism>
<gene>
    <name evidence="2" type="ORF">GCM10009863_18240</name>
</gene>
<name>A0ABN3PYL5_9ACTN</name>
<evidence type="ECO:0000313" key="3">
    <source>
        <dbReference type="Proteomes" id="UP001501447"/>
    </source>
</evidence>
<sequence>MDLKTCAGSVLRTPASRLRDPALLLANGHCVEGKRPRPGAAVIDRPAPRRRRTGERRVTGRTREQTVTG</sequence>
<keyword evidence="3" id="KW-1185">Reference proteome</keyword>
<feature type="compositionally biased region" description="Basic and acidic residues" evidence="1">
    <location>
        <begin position="55"/>
        <end position="69"/>
    </location>
</feature>
<accession>A0ABN3PYL5</accession>
<evidence type="ECO:0000256" key="1">
    <source>
        <dbReference type="SAM" id="MobiDB-lite"/>
    </source>
</evidence>
<comment type="caution">
    <text evidence="2">The sequence shown here is derived from an EMBL/GenBank/DDBJ whole genome shotgun (WGS) entry which is preliminary data.</text>
</comment>